<comment type="caution">
    <text evidence="2">The sequence shown here is derived from an EMBL/GenBank/DDBJ whole genome shotgun (WGS) entry which is preliminary data.</text>
</comment>
<gene>
    <name evidence="2" type="ORF">TNCV_2067861</name>
</gene>
<feature type="region of interest" description="Disordered" evidence="1">
    <location>
        <begin position="1"/>
        <end position="72"/>
    </location>
</feature>
<dbReference type="EMBL" id="BMAU01021379">
    <property type="protein sequence ID" value="GFY27165.1"/>
    <property type="molecule type" value="Genomic_DNA"/>
</dbReference>
<sequence length="96" mass="10453">MPRSGGQSEARPPVFKSPNKLGTHLSTHCTDNSNINYNSQCKEGCGSPGDKKSAAHFQGQRSCPKNRSGYGDTVSFLSKIADGQSREEKVIRGWPR</sequence>
<feature type="compositionally biased region" description="Polar residues" evidence="1">
    <location>
        <begin position="24"/>
        <end position="41"/>
    </location>
</feature>
<evidence type="ECO:0000313" key="2">
    <source>
        <dbReference type="EMBL" id="GFY27165.1"/>
    </source>
</evidence>
<reference evidence="2" key="1">
    <citation type="submission" date="2020-08" db="EMBL/GenBank/DDBJ databases">
        <title>Multicomponent nature underlies the extraordinary mechanical properties of spider dragline silk.</title>
        <authorList>
            <person name="Kono N."/>
            <person name="Nakamura H."/>
            <person name="Mori M."/>
            <person name="Yoshida Y."/>
            <person name="Ohtoshi R."/>
            <person name="Malay A.D."/>
            <person name="Moran D.A.P."/>
            <person name="Tomita M."/>
            <person name="Numata K."/>
            <person name="Arakawa K."/>
        </authorList>
    </citation>
    <scope>NUCLEOTIDE SEQUENCE</scope>
</reference>
<evidence type="ECO:0000313" key="3">
    <source>
        <dbReference type="Proteomes" id="UP000887159"/>
    </source>
</evidence>
<keyword evidence="3" id="KW-1185">Reference proteome</keyword>
<organism evidence="2 3">
    <name type="scientific">Trichonephila clavipes</name>
    <name type="common">Golden silk orbweaver</name>
    <name type="synonym">Nephila clavipes</name>
    <dbReference type="NCBI Taxonomy" id="2585209"/>
    <lineage>
        <taxon>Eukaryota</taxon>
        <taxon>Metazoa</taxon>
        <taxon>Ecdysozoa</taxon>
        <taxon>Arthropoda</taxon>
        <taxon>Chelicerata</taxon>
        <taxon>Arachnida</taxon>
        <taxon>Araneae</taxon>
        <taxon>Araneomorphae</taxon>
        <taxon>Entelegynae</taxon>
        <taxon>Araneoidea</taxon>
        <taxon>Nephilidae</taxon>
        <taxon>Trichonephila</taxon>
    </lineage>
</organism>
<protein>
    <submittedName>
        <fullName evidence="2">Uncharacterized protein</fullName>
    </submittedName>
</protein>
<dbReference type="Proteomes" id="UP000887159">
    <property type="component" value="Unassembled WGS sequence"/>
</dbReference>
<name>A0A8X7BD07_TRICX</name>
<evidence type="ECO:0000256" key="1">
    <source>
        <dbReference type="SAM" id="MobiDB-lite"/>
    </source>
</evidence>
<proteinExistence type="predicted"/>
<dbReference type="AlphaFoldDB" id="A0A8X7BD07"/>
<accession>A0A8X7BD07</accession>